<reference evidence="2" key="2">
    <citation type="submission" date="2012-03" db="EMBL/GenBank/DDBJ databases">
        <title>Complete genome sequence of Flavobacterium indicum GPTSA100-9T, isolated from warm spring water.</title>
        <authorList>
            <person name="Barbier P."/>
            <person name="Houel A."/>
            <person name="Loux V."/>
            <person name="Poulain J."/>
            <person name="Bernardet J.-F."/>
            <person name="Touchon M."/>
            <person name="Duchaud E."/>
        </authorList>
    </citation>
    <scope>NUCLEOTIDE SEQUENCE [LARGE SCALE GENOMIC DNA]</scope>
    <source>
        <strain evidence="2">DSM 17447 / CIP 109464 / GPTSA100-9</strain>
    </source>
</reference>
<organism evidence="1 2">
    <name type="scientific">Flavobacterium indicum (strain DSM 17447 / CIP 109464 / GPTSA100-9)</name>
    <dbReference type="NCBI Taxonomy" id="1094466"/>
    <lineage>
        <taxon>Bacteria</taxon>
        <taxon>Pseudomonadati</taxon>
        <taxon>Bacteroidota</taxon>
        <taxon>Flavobacteriia</taxon>
        <taxon>Flavobacteriales</taxon>
        <taxon>Flavobacteriaceae</taxon>
        <taxon>Flavobacterium</taxon>
    </lineage>
</organism>
<dbReference type="InterPro" id="IPR014449">
    <property type="entry name" value="UCP007050_HI0931"/>
</dbReference>
<protein>
    <recommendedName>
        <fullName evidence="3">DUF2251 domain-containing protein</fullName>
    </recommendedName>
</protein>
<dbReference type="RefSeq" id="WP_014388658.1">
    <property type="nucleotide sequence ID" value="NC_017025.1"/>
</dbReference>
<dbReference type="Proteomes" id="UP000007599">
    <property type="component" value="Chromosome I"/>
</dbReference>
<dbReference type="OrthoDB" id="5679620at2"/>
<dbReference type="EMBL" id="HE774682">
    <property type="protein sequence ID" value="CCG53537.1"/>
    <property type="molecule type" value="Genomic_DNA"/>
</dbReference>
<keyword evidence="2" id="KW-1185">Reference proteome</keyword>
<dbReference type="KEGG" id="fin:KQS_07965"/>
<dbReference type="eggNOG" id="COG4316">
    <property type="taxonomic scope" value="Bacteria"/>
</dbReference>
<name>H8XSZ5_FLAIG</name>
<reference evidence="1 2" key="1">
    <citation type="journal article" date="2012" name="J. Bacteriol.">
        <title>Complete Genome Sequence of Flavobacterium indicum GPSTA100-9T, Isolated from Warm Spring Water.</title>
        <authorList>
            <person name="Barbier P."/>
            <person name="Houel A."/>
            <person name="Loux V."/>
            <person name="Poulain J."/>
            <person name="Bernardet J.F."/>
            <person name="Touchon M."/>
            <person name="Duchaud E."/>
        </authorList>
    </citation>
    <scope>NUCLEOTIDE SEQUENCE [LARGE SCALE GENOMIC DNA]</scope>
    <source>
        <strain evidence="2">DSM 17447 / CIP 109464 / GPTSA100-9</strain>
    </source>
</reference>
<dbReference type="HOGENOM" id="CLU_151222_0_0_10"/>
<evidence type="ECO:0000313" key="2">
    <source>
        <dbReference type="Proteomes" id="UP000007599"/>
    </source>
</evidence>
<evidence type="ECO:0000313" key="1">
    <source>
        <dbReference type="EMBL" id="CCG53537.1"/>
    </source>
</evidence>
<dbReference type="AlphaFoldDB" id="H8XSZ5"/>
<evidence type="ECO:0008006" key="3">
    <source>
        <dbReference type="Google" id="ProtNLM"/>
    </source>
</evidence>
<dbReference type="PATRIC" id="fig|1094466.5.peg.1563"/>
<sequence>MNNEVKLIIYTEEALHVGQTTSIDSEADNGNCVVFQDNGETGYFYAIDKVNEELVVLDALHIYNVKDVVNTDEQCLVKILWTEDHSIAILSINNYYHALFDFANHRGCSRTGFPEASKVWNNQTNRQLTDAVLDELFF</sequence>
<proteinExistence type="predicted"/>
<accession>H8XSZ5</accession>
<gene>
    <name evidence="1" type="ordered locus">KQS_07965</name>
</gene>
<dbReference type="Pfam" id="PF10008">
    <property type="entry name" value="DUF2251"/>
    <property type="match status" value="1"/>
</dbReference>